<evidence type="ECO:0000256" key="9">
    <source>
        <dbReference type="SAM" id="SignalP"/>
    </source>
</evidence>
<accession>G0IWM0</accession>
<keyword evidence="5" id="KW-0812">Transmembrane</keyword>
<dbReference type="RefSeq" id="WP_014022298.1">
    <property type="nucleotide sequence ID" value="NC_015914.1"/>
</dbReference>
<gene>
    <name evidence="10" type="ordered locus">Cycma_4311</name>
</gene>
<keyword evidence="3" id="KW-0813">Transport</keyword>
<reference evidence="11" key="1">
    <citation type="submission" date="2011-07" db="EMBL/GenBank/DDBJ databases">
        <title>The complete genome of Cyclobacterium marinum DSM 745.</title>
        <authorList>
            <person name="Lucas S."/>
            <person name="Han J."/>
            <person name="Lapidus A."/>
            <person name="Bruce D."/>
            <person name="Goodwin L."/>
            <person name="Pitluck S."/>
            <person name="Peters L."/>
            <person name="Kyrpides N."/>
            <person name="Mavromatis K."/>
            <person name="Ivanova N."/>
            <person name="Ovchinnikova G."/>
            <person name="Chertkov O."/>
            <person name="Detter J.C."/>
            <person name="Tapia R."/>
            <person name="Han C."/>
            <person name="Land M."/>
            <person name="Hauser L."/>
            <person name="Markowitz V."/>
            <person name="Cheng J.-F."/>
            <person name="Hugenholtz P."/>
            <person name="Woyke T."/>
            <person name="Wu D."/>
            <person name="Tindall B."/>
            <person name="Schuetze A."/>
            <person name="Brambilla E."/>
            <person name="Klenk H.-P."/>
            <person name="Eisen J.A."/>
        </authorList>
    </citation>
    <scope>NUCLEOTIDE SEQUENCE [LARGE SCALE GENOMIC DNA]</scope>
    <source>
        <strain evidence="11">ATCC 25205 / DSM 745 / LMG 13164 / NCIMB 1802</strain>
    </source>
</reference>
<dbReference type="SUPFAM" id="SSF56954">
    <property type="entry name" value="Outer membrane efflux proteins (OEP)"/>
    <property type="match status" value="1"/>
</dbReference>
<dbReference type="AlphaFoldDB" id="G0IWM0"/>
<dbReference type="Proteomes" id="UP000001635">
    <property type="component" value="Chromosome"/>
</dbReference>
<keyword evidence="8" id="KW-0175">Coiled coil</keyword>
<dbReference type="Pfam" id="PF02321">
    <property type="entry name" value="OEP"/>
    <property type="match status" value="1"/>
</dbReference>
<dbReference type="eggNOG" id="COG1538">
    <property type="taxonomic scope" value="Bacteria"/>
</dbReference>
<comment type="similarity">
    <text evidence="2">Belongs to the outer membrane factor (OMF) (TC 1.B.17) family.</text>
</comment>
<name>G0IWM0_CYCMS</name>
<dbReference type="InterPro" id="IPR051906">
    <property type="entry name" value="TolC-like"/>
</dbReference>
<dbReference type="Gene3D" id="1.20.1600.10">
    <property type="entry name" value="Outer membrane efflux proteins (OEP)"/>
    <property type="match status" value="1"/>
</dbReference>
<feature type="signal peptide" evidence="9">
    <location>
        <begin position="1"/>
        <end position="20"/>
    </location>
</feature>
<dbReference type="OrthoDB" id="1680428at2"/>
<feature type="coiled-coil region" evidence="8">
    <location>
        <begin position="300"/>
        <end position="356"/>
    </location>
</feature>
<dbReference type="GO" id="GO:1990281">
    <property type="term" value="C:efflux pump complex"/>
    <property type="evidence" value="ECO:0007669"/>
    <property type="project" value="TreeGrafter"/>
</dbReference>
<sequence length="410" mass="46720">MKKIIIIIFAAFGFSTLVNAQSLDDYFKLAAENNSGLQAKYKSFEAAMQKVTQVSSLPDPNLSFGYFVAPVETRVGPQRARFSLTQMFPWFGTLKAQEDAATLMAEATYQEFLDARNKLYYQVSASYYPLYELQKLISIEEENQRILSSYKEIATIQFQNDKGSMVDVLRVDIMLKDATTNLSILEQKQKPLVTRFNKLLNRSDDDNIVVQDSLFTFSLPANYRKDSLLASNPILDELELKIEASKASEQAAIKQGLPKLGVGLDYVIVGQRTDMSVPDNGKDAFMPMVSVSLPIFRGKYKAAQKEAQLMQESYSLQREEATNRLTSSYDMIWFEIQKQVELIQLYEEQIQESRQSLNLLFSAYSTSGKDFEEVLRMQQQILKYQKMKATALSEYHIALAELDYITAKSK</sequence>
<keyword evidence="7" id="KW-0998">Cell outer membrane</keyword>
<keyword evidence="4" id="KW-1134">Transmembrane beta strand</keyword>
<organism evidence="10 11">
    <name type="scientific">Cyclobacterium marinum (strain ATCC 25205 / DSM 745 / LMG 13164 / NCIMB 1802)</name>
    <name type="common">Flectobacillus marinus</name>
    <dbReference type="NCBI Taxonomy" id="880070"/>
    <lineage>
        <taxon>Bacteria</taxon>
        <taxon>Pseudomonadati</taxon>
        <taxon>Bacteroidota</taxon>
        <taxon>Cytophagia</taxon>
        <taxon>Cytophagales</taxon>
        <taxon>Cyclobacteriaceae</taxon>
        <taxon>Cyclobacterium</taxon>
    </lineage>
</organism>
<evidence type="ECO:0000313" key="11">
    <source>
        <dbReference type="Proteomes" id="UP000001635"/>
    </source>
</evidence>
<comment type="subcellular location">
    <subcellularLocation>
        <location evidence="1">Cell outer membrane</location>
    </subcellularLocation>
</comment>
<dbReference type="EMBL" id="CP002955">
    <property type="protein sequence ID" value="AEL28014.1"/>
    <property type="molecule type" value="Genomic_DNA"/>
</dbReference>
<dbReference type="PANTHER" id="PTHR30026:SF20">
    <property type="entry name" value="OUTER MEMBRANE PROTEIN TOLC"/>
    <property type="match status" value="1"/>
</dbReference>
<keyword evidence="6" id="KW-0472">Membrane</keyword>
<evidence type="ECO:0000256" key="8">
    <source>
        <dbReference type="SAM" id="Coils"/>
    </source>
</evidence>
<dbReference type="GO" id="GO:0015288">
    <property type="term" value="F:porin activity"/>
    <property type="evidence" value="ECO:0007669"/>
    <property type="project" value="TreeGrafter"/>
</dbReference>
<proteinExistence type="inferred from homology"/>
<dbReference type="HOGENOM" id="CLU_012817_15_0_10"/>
<keyword evidence="9" id="KW-0732">Signal</keyword>
<dbReference type="PANTHER" id="PTHR30026">
    <property type="entry name" value="OUTER MEMBRANE PROTEIN TOLC"/>
    <property type="match status" value="1"/>
</dbReference>
<feature type="chain" id="PRO_5005679221" evidence="9">
    <location>
        <begin position="21"/>
        <end position="410"/>
    </location>
</feature>
<dbReference type="GO" id="GO:0015562">
    <property type="term" value="F:efflux transmembrane transporter activity"/>
    <property type="evidence" value="ECO:0007669"/>
    <property type="project" value="InterPro"/>
</dbReference>
<evidence type="ECO:0000256" key="7">
    <source>
        <dbReference type="ARBA" id="ARBA00023237"/>
    </source>
</evidence>
<evidence type="ECO:0000256" key="4">
    <source>
        <dbReference type="ARBA" id="ARBA00022452"/>
    </source>
</evidence>
<keyword evidence="11" id="KW-1185">Reference proteome</keyword>
<dbReference type="InterPro" id="IPR003423">
    <property type="entry name" value="OMP_efflux"/>
</dbReference>
<dbReference type="STRING" id="880070.Cycma_4311"/>
<evidence type="ECO:0000256" key="5">
    <source>
        <dbReference type="ARBA" id="ARBA00022692"/>
    </source>
</evidence>
<evidence type="ECO:0000256" key="2">
    <source>
        <dbReference type="ARBA" id="ARBA00007613"/>
    </source>
</evidence>
<protein>
    <submittedName>
        <fullName evidence="10">Outer membrane efflux protein</fullName>
    </submittedName>
</protein>
<evidence type="ECO:0000256" key="6">
    <source>
        <dbReference type="ARBA" id="ARBA00023136"/>
    </source>
</evidence>
<evidence type="ECO:0000256" key="1">
    <source>
        <dbReference type="ARBA" id="ARBA00004442"/>
    </source>
</evidence>
<dbReference type="GO" id="GO:0009279">
    <property type="term" value="C:cell outer membrane"/>
    <property type="evidence" value="ECO:0007669"/>
    <property type="project" value="UniProtKB-SubCell"/>
</dbReference>
<evidence type="ECO:0000256" key="3">
    <source>
        <dbReference type="ARBA" id="ARBA00022448"/>
    </source>
</evidence>
<evidence type="ECO:0000313" key="10">
    <source>
        <dbReference type="EMBL" id="AEL28014.1"/>
    </source>
</evidence>
<dbReference type="KEGG" id="cmr:Cycma_4311"/>